<organism evidence="6 7">
    <name type="scientific">Lentzea fradiae</name>
    <dbReference type="NCBI Taxonomy" id="200378"/>
    <lineage>
        <taxon>Bacteria</taxon>
        <taxon>Bacillati</taxon>
        <taxon>Actinomycetota</taxon>
        <taxon>Actinomycetes</taxon>
        <taxon>Pseudonocardiales</taxon>
        <taxon>Pseudonocardiaceae</taxon>
        <taxon>Lentzea</taxon>
    </lineage>
</organism>
<keyword evidence="2" id="KW-0596">Phosphopantetheine</keyword>
<keyword evidence="7" id="KW-1185">Reference proteome</keyword>
<dbReference type="PANTHER" id="PTHR45527">
    <property type="entry name" value="NONRIBOSOMAL PEPTIDE SYNTHETASE"/>
    <property type="match status" value="1"/>
</dbReference>
<reference evidence="7" key="1">
    <citation type="submission" date="2016-10" db="EMBL/GenBank/DDBJ databases">
        <authorList>
            <person name="Varghese N."/>
            <person name="Submissions S."/>
        </authorList>
    </citation>
    <scope>NUCLEOTIDE SEQUENCE [LARGE SCALE GENOMIC DNA]</scope>
    <source>
        <strain evidence="7">CGMCC 4.3506</strain>
    </source>
</reference>
<name>A0A1G8BDP1_9PSEU</name>
<comment type="cofactor">
    <cofactor evidence="1">
        <name>pantetheine 4'-phosphate</name>
        <dbReference type="ChEBI" id="CHEBI:47942"/>
    </cofactor>
</comment>
<dbReference type="GO" id="GO:0043041">
    <property type="term" value="P:amino acid activation for nonribosomal peptide biosynthetic process"/>
    <property type="evidence" value="ECO:0007669"/>
    <property type="project" value="TreeGrafter"/>
</dbReference>
<dbReference type="RefSeq" id="WP_090058296.1">
    <property type="nucleotide sequence ID" value="NZ_FNCC01000019.1"/>
</dbReference>
<dbReference type="PROSITE" id="PS50075">
    <property type="entry name" value="CARRIER"/>
    <property type="match status" value="1"/>
</dbReference>
<gene>
    <name evidence="6" type="ORF">SAMN05216553_11921</name>
</gene>
<dbReference type="PANTHER" id="PTHR45527:SF1">
    <property type="entry name" value="FATTY ACID SYNTHASE"/>
    <property type="match status" value="1"/>
</dbReference>
<dbReference type="STRING" id="200378.SAMN05216553_11921"/>
<dbReference type="Pfam" id="PF00550">
    <property type="entry name" value="PP-binding"/>
    <property type="match status" value="1"/>
</dbReference>
<dbReference type="Gene3D" id="3.40.50.12780">
    <property type="entry name" value="N-terminal domain of ligase-like"/>
    <property type="match status" value="1"/>
</dbReference>
<dbReference type="InterPro" id="IPR000873">
    <property type="entry name" value="AMP-dep_synth/lig_dom"/>
</dbReference>
<dbReference type="InterPro" id="IPR045851">
    <property type="entry name" value="AMP-bd_C_sf"/>
</dbReference>
<protein>
    <submittedName>
        <fullName evidence="6">Amino acid adenylation domain-containing protein</fullName>
    </submittedName>
</protein>
<dbReference type="Pfam" id="PF00501">
    <property type="entry name" value="AMP-binding"/>
    <property type="match status" value="1"/>
</dbReference>
<evidence type="ECO:0000256" key="1">
    <source>
        <dbReference type="ARBA" id="ARBA00001957"/>
    </source>
</evidence>
<dbReference type="InterPro" id="IPR025110">
    <property type="entry name" value="AMP-bd_C"/>
</dbReference>
<dbReference type="FunFam" id="3.40.50.980:FF:000001">
    <property type="entry name" value="Non-ribosomal peptide synthetase"/>
    <property type="match status" value="1"/>
</dbReference>
<dbReference type="OrthoDB" id="2472181at2"/>
<evidence type="ECO:0000313" key="7">
    <source>
        <dbReference type="Proteomes" id="UP000199623"/>
    </source>
</evidence>
<feature type="compositionally biased region" description="Basic and acidic residues" evidence="4">
    <location>
        <begin position="1090"/>
        <end position="1102"/>
    </location>
</feature>
<dbReference type="Gene3D" id="1.10.1200.10">
    <property type="entry name" value="ACP-like"/>
    <property type="match status" value="1"/>
</dbReference>
<keyword evidence="3" id="KW-0597">Phosphoprotein</keyword>
<dbReference type="InterPro" id="IPR023213">
    <property type="entry name" value="CAT-like_dom_sf"/>
</dbReference>
<evidence type="ECO:0000256" key="2">
    <source>
        <dbReference type="ARBA" id="ARBA00022450"/>
    </source>
</evidence>
<dbReference type="SUPFAM" id="SSF56801">
    <property type="entry name" value="Acetyl-CoA synthetase-like"/>
    <property type="match status" value="1"/>
</dbReference>
<dbReference type="InterPro" id="IPR042099">
    <property type="entry name" value="ANL_N_sf"/>
</dbReference>
<evidence type="ECO:0000259" key="5">
    <source>
        <dbReference type="PROSITE" id="PS50075"/>
    </source>
</evidence>
<evidence type="ECO:0000313" key="6">
    <source>
        <dbReference type="EMBL" id="SDH31319.1"/>
    </source>
</evidence>
<dbReference type="SMART" id="SM00823">
    <property type="entry name" value="PKS_PP"/>
    <property type="match status" value="1"/>
</dbReference>
<dbReference type="InterPro" id="IPR020845">
    <property type="entry name" value="AMP-binding_CS"/>
</dbReference>
<dbReference type="EMBL" id="FNCC01000019">
    <property type="protein sequence ID" value="SDH31319.1"/>
    <property type="molecule type" value="Genomic_DNA"/>
</dbReference>
<dbReference type="GO" id="GO:0031177">
    <property type="term" value="F:phosphopantetheine binding"/>
    <property type="evidence" value="ECO:0007669"/>
    <property type="project" value="InterPro"/>
</dbReference>
<dbReference type="Gene3D" id="3.30.300.30">
    <property type="match status" value="1"/>
</dbReference>
<dbReference type="AlphaFoldDB" id="A0A1G8BDP1"/>
<dbReference type="SUPFAM" id="SSF47336">
    <property type="entry name" value="ACP-like"/>
    <property type="match status" value="1"/>
</dbReference>
<accession>A0A1G8BDP1</accession>
<dbReference type="FunFam" id="3.40.50.12780:FF:000012">
    <property type="entry name" value="Non-ribosomal peptide synthetase"/>
    <property type="match status" value="1"/>
</dbReference>
<dbReference type="PROSITE" id="PS00455">
    <property type="entry name" value="AMP_BINDING"/>
    <property type="match status" value="1"/>
</dbReference>
<sequence>MTSAAEERRALAELLLREQLAAERAEAGIRRRPDPRDPVPLSPAQQRIWLVERLNPGTGLHNELVAVRLRGPFDAGRIAPCVAEVVRRHEALRTAFTTVGGEPVQVVTDEVVPDVRVESVTHLPADARESAAHGMVRESATRLFDLSRPPLLRVLVVALADDDHLLAVTAHHVVSDGWSIRIVLNELMAHYRGGPRPADPPVQFADYAVWQREQLESGALAGQLDYWRQRLGGAPPELELPADRERPHVPTHRGGEHTFTVPAATVAALTRLARDANATVFMVLVAAFQALLARYSGQDDIVVGTPTAGRPRTETEGVVGCFINPVALRVSLEGDPAFRELLDRVRTAVLGAFAHQDVPFEQVVEQAQARRQPGLNPLYQVMITLHNTPLDVRAPAGVRAELVPGLGGHAKLDLTLGLVEERGGLTGHLEYSTDLFDHGTAERLAGHFTTLLDGVAADPGRRLGDLPLLTADERAALLAGWTRPITTPEPERCLHEIVAEHARATPDAVAVVDGDRRIGYAELDARAERLAAWLRSLGVRRGTPVVLCLPRGAEQVIAILGVLKAGGAYVPVAADDPAERVRLVLESTGAPLLLTTTALLEGISRTPVPVLAVEATPAEVDAPPAERGDPADLAYVFHTSGSTGRPKGVQIEHRNVVRLVRDLGELYGISAHDTWSMFHYYGFDVSVWEMFGALLHGGRLVLVPQNAVHFPEALHRLLAAEGVTVLSQTPTAFAGLIAADRSSAQRLDRLRLLVLGGERLDFRLLADWYERYPADAPLVANLYGPTETTIWVTHRAMSPADTGSARSFLGGPLPSGRLLVADDRLEPVPTGVPGELIIAGPLVGRGYLDRPEEQRLRFVPDPHVPGRLCYRSGDLVRLTANGDLEFLRRIDDQVKVRGFRIELGEVEVALRAHPDVVDAVAAVHRDDDGSASLVAYVVSTSVPPPGARDLRAFLADRLPGYLVPSRIGHLDRVPATASGKVDRRSLPPIAAERRDHVPPANAIEAVLAEAWSRLLGAERVSVVDNVFELGAHSLLALRLHRMVRDELPGFDAIDIFQHPTVRGLAEHVTSAPATAHLDEARERAARRKWAREDRRGSEEGQR</sequence>
<feature type="region of interest" description="Disordered" evidence="4">
    <location>
        <begin position="1078"/>
        <end position="1102"/>
    </location>
</feature>
<dbReference type="GO" id="GO:0044550">
    <property type="term" value="P:secondary metabolite biosynthetic process"/>
    <property type="evidence" value="ECO:0007669"/>
    <property type="project" value="TreeGrafter"/>
</dbReference>
<dbReference type="Pfam" id="PF13193">
    <property type="entry name" value="AMP-binding_C"/>
    <property type="match status" value="1"/>
</dbReference>
<evidence type="ECO:0000256" key="3">
    <source>
        <dbReference type="ARBA" id="ARBA00022553"/>
    </source>
</evidence>
<dbReference type="InterPro" id="IPR009081">
    <property type="entry name" value="PP-bd_ACP"/>
</dbReference>
<dbReference type="Gene3D" id="3.30.559.10">
    <property type="entry name" value="Chloramphenicol acetyltransferase-like domain"/>
    <property type="match status" value="1"/>
</dbReference>
<proteinExistence type="predicted"/>
<dbReference type="GO" id="GO:0005829">
    <property type="term" value="C:cytosol"/>
    <property type="evidence" value="ECO:0007669"/>
    <property type="project" value="TreeGrafter"/>
</dbReference>
<dbReference type="GO" id="GO:0003824">
    <property type="term" value="F:catalytic activity"/>
    <property type="evidence" value="ECO:0007669"/>
    <property type="project" value="InterPro"/>
</dbReference>
<evidence type="ECO:0000256" key="4">
    <source>
        <dbReference type="SAM" id="MobiDB-lite"/>
    </source>
</evidence>
<dbReference type="GO" id="GO:0008610">
    <property type="term" value="P:lipid biosynthetic process"/>
    <property type="evidence" value="ECO:0007669"/>
    <property type="project" value="UniProtKB-ARBA"/>
</dbReference>
<dbReference type="InterPro" id="IPR010071">
    <property type="entry name" value="AA_adenyl_dom"/>
</dbReference>
<dbReference type="CDD" id="cd19531">
    <property type="entry name" value="LCL_NRPS-like"/>
    <property type="match status" value="1"/>
</dbReference>
<dbReference type="NCBIfam" id="TIGR01733">
    <property type="entry name" value="AA-adenyl-dom"/>
    <property type="match status" value="1"/>
</dbReference>
<dbReference type="InterPro" id="IPR001242">
    <property type="entry name" value="Condensation_dom"/>
</dbReference>
<dbReference type="InterPro" id="IPR020806">
    <property type="entry name" value="PKS_PP-bd"/>
</dbReference>
<feature type="domain" description="Carrier" evidence="5">
    <location>
        <begin position="998"/>
        <end position="1072"/>
    </location>
</feature>
<dbReference type="Pfam" id="PF00668">
    <property type="entry name" value="Condensation"/>
    <property type="match status" value="1"/>
</dbReference>
<dbReference type="Proteomes" id="UP000199623">
    <property type="component" value="Unassembled WGS sequence"/>
</dbReference>
<dbReference type="InterPro" id="IPR036736">
    <property type="entry name" value="ACP-like_sf"/>
</dbReference>
<dbReference type="Gene3D" id="3.30.559.30">
    <property type="entry name" value="Nonribosomal peptide synthetase, condensation domain"/>
    <property type="match status" value="1"/>
</dbReference>
<dbReference type="SUPFAM" id="SSF52777">
    <property type="entry name" value="CoA-dependent acyltransferases"/>
    <property type="match status" value="2"/>
</dbReference>